<evidence type="ECO:0000256" key="2">
    <source>
        <dbReference type="SAM" id="SignalP"/>
    </source>
</evidence>
<keyword evidence="4" id="KW-1185">Reference proteome</keyword>
<reference evidence="3 4" key="1">
    <citation type="journal article" date="2015" name="Int. J. Syst. Evol. Microbiol.">
        <title>Gemmobacter intermedius sp. nov., isolated from a white stork (Ciconia ciconia).</title>
        <authorList>
            <person name="Kampfer P."/>
            <person name="Jerzak L."/>
            <person name="Wilharm G."/>
            <person name="Golke J."/>
            <person name="Busse H.J."/>
            <person name="Glaeser S.P."/>
        </authorList>
    </citation>
    <scope>NUCLEOTIDE SEQUENCE [LARGE SCALE GENOMIC DNA]</scope>
    <source>
        <strain evidence="3 4">119/4</strain>
    </source>
</reference>
<gene>
    <name evidence="3" type="ORF">EP867_08145</name>
</gene>
<dbReference type="EMBL" id="SBLC01000009">
    <property type="protein sequence ID" value="RWY41697.1"/>
    <property type="molecule type" value="Genomic_DNA"/>
</dbReference>
<evidence type="ECO:0000313" key="3">
    <source>
        <dbReference type="EMBL" id="RWY41697.1"/>
    </source>
</evidence>
<proteinExistence type="predicted"/>
<feature type="chain" id="PRO_5019470277" evidence="2">
    <location>
        <begin position="19"/>
        <end position="125"/>
    </location>
</feature>
<dbReference type="OrthoDB" id="7308154at2"/>
<feature type="region of interest" description="Disordered" evidence="1">
    <location>
        <begin position="85"/>
        <end position="125"/>
    </location>
</feature>
<comment type="caution">
    <text evidence="3">The sequence shown here is derived from an EMBL/GenBank/DDBJ whole genome shotgun (WGS) entry which is preliminary data.</text>
</comment>
<feature type="signal peptide" evidence="2">
    <location>
        <begin position="1"/>
        <end position="18"/>
    </location>
</feature>
<evidence type="ECO:0000256" key="1">
    <source>
        <dbReference type="SAM" id="MobiDB-lite"/>
    </source>
</evidence>
<dbReference type="AlphaFoldDB" id="A0A444MCF8"/>
<protein>
    <submittedName>
        <fullName evidence="3">AAA+ family ATPase</fullName>
    </submittedName>
</protein>
<name>A0A444MCF8_9RHOB</name>
<dbReference type="Proteomes" id="UP000287168">
    <property type="component" value="Unassembled WGS sequence"/>
</dbReference>
<keyword evidence="2" id="KW-0732">Signal</keyword>
<evidence type="ECO:0000313" key="4">
    <source>
        <dbReference type="Proteomes" id="UP000287168"/>
    </source>
</evidence>
<organism evidence="3 4">
    <name type="scientific">Falsigemmobacter intermedius</name>
    <dbReference type="NCBI Taxonomy" id="1553448"/>
    <lineage>
        <taxon>Bacteria</taxon>
        <taxon>Pseudomonadati</taxon>
        <taxon>Pseudomonadota</taxon>
        <taxon>Alphaproteobacteria</taxon>
        <taxon>Rhodobacterales</taxon>
        <taxon>Paracoccaceae</taxon>
        <taxon>Falsigemmobacter</taxon>
    </lineage>
</organism>
<accession>A0A444MCF8</accession>
<sequence>MMRALALSLSLLAAPLAAQEPPSPPPSAEEGFDLLGRGARSLLQSLMGELDPALRQMQEGMQGLGPMLRDLAALLGDVQHYEAPERLPNGDVLIRRRPNAPPPPDLPEASGGPGLTPAPDGSIDL</sequence>